<dbReference type="RefSeq" id="WP_345432368.1">
    <property type="nucleotide sequence ID" value="NZ_BAABHK010000005.1"/>
</dbReference>
<dbReference type="Gene3D" id="2.60.120.590">
    <property type="entry name" value="Alpha-ketoglutarate-dependent dioxygenase AlkB-like"/>
    <property type="match status" value="1"/>
</dbReference>
<feature type="domain" description="Fe2OG dioxygenase" evidence="1">
    <location>
        <begin position="85"/>
        <end position="187"/>
    </location>
</feature>
<evidence type="ECO:0000313" key="3">
    <source>
        <dbReference type="Proteomes" id="UP001501442"/>
    </source>
</evidence>
<sequence>MISVPGVRYVPGWLDAAEQGRLVARIDAAAWSGELRRRVQHYGHRYDYGRRGVSSDGRSAPVPPIPGWARPLVARLDEEGHMDRRADQMIVNEYLPGQGISAHVDCVPCFGPVVVSVSLLSAVTMDFTDPDGTTRIPVRLEPGSLCVMTGPARYAWRHAIAARKSDPGPHGRLPRSRRVSITLRTVLPHSRPAESVTRG</sequence>
<dbReference type="InterPro" id="IPR032857">
    <property type="entry name" value="ALKBH4"/>
</dbReference>
<gene>
    <name evidence="2" type="ORF">GCM10023196_039590</name>
</gene>
<dbReference type="SUPFAM" id="SSF51197">
    <property type="entry name" value="Clavaminate synthase-like"/>
    <property type="match status" value="1"/>
</dbReference>
<accession>A0ABP8UEM0</accession>
<dbReference type="InterPro" id="IPR005123">
    <property type="entry name" value="Oxoglu/Fe-dep_dioxygenase_dom"/>
</dbReference>
<dbReference type="PANTHER" id="PTHR12463:SF1">
    <property type="entry name" value="2-OXOGLUTARATE AND FE-DEPENDENT OXYGENASE FAMILY PROTEIN"/>
    <property type="match status" value="1"/>
</dbReference>
<proteinExistence type="predicted"/>
<organism evidence="2 3">
    <name type="scientific">Actinoallomurus vinaceus</name>
    <dbReference type="NCBI Taxonomy" id="1080074"/>
    <lineage>
        <taxon>Bacteria</taxon>
        <taxon>Bacillati</taxon>
        <taxon>Actinomycetota</taxon>
        <taxon>Actinomycetes</taxon>
        <taxon>Streptosporangiales</taxon>
        <taxon>Thermomonosporaceae</taxon>
        <taxon>Actinoallomurus</taxon>
    </lineage>
</organism>
<comment type="caution">
    <text evidence="2">The sequence shown here is derived from an EMBL/GenBank/DDBJ whole genome shotgun (WGS) entry which is preliminary data.</text>
</comment>
<name>A0ABP8UEM0_9ACTN</name>
<keyword evidence="2" id="KW-0223">Dioxygenase</keyword>
<dbReference type="GO" id="GO:0051213">
    <property type="term" value="F:dioxygenase activity"/>
    <property type="evidence" value="ECO:0007669"/>
    <property type="project" value="UniProtKB-KW"/>
</dbReference>
<reference evidence="3" key="1">
    <citation type="journal article" date="2019" name="Int. J. Syst. Evol. Microbiol.">
        <title>The Global Catalogue of Microorganisms (GCM) 10K type strain sequencing project: providing services to taxonomists for standard genome sequencing and annotation.</title>
        <authorList>
            <consortium name="The Broad Institute Genomics Platform"/>
            <consortium name="The Broad Institute Genome Sequencing Center for Infectious Disease"/>
            <person name="Wu L."/>
            <person name="Ma J."/>
        </authorList>
    </citation>
    <scope>NUCLEOTIDE SEQUENCE [LARGE SCALE GENOMIC DNA]</scope>
    <source>
        <strain evidence="3">JCM 17939</strain>
    </source>
</reference>
<keyword evidence="3" id="KW-1185">Reference proteome</keyword>
<dbReference type="Pfam" id="PF13532">
    <property type="entry name" value="2OG-FeII_Oxy_2"/>
    <property type="match status" value="1"/>
</dbReference>
<dbReference type="PROSITE" id="PS51471">
    <property type="entry name" value="FE2OG_OXY"/>
    <property type="match status" value="1"/>
</dbReference>
<dbReference type="InterPro" id="IPR027450">
    <property type="entry name" value="AlkB-like"/>
</dbReference>
<protein>
    <submittedName>
        <fullName evidence="2">Alpha-ketoglutarate-dependent dioxygenase AlkB</fullName>
    </submittedName>
</protein>
<dbReference type="EMBL" id="BAABHK010000005">
    <property type="protein sequence ID" value="GAA4627429.1"/>
    <property type="molecule type" value="Genomic_DNA"/>
</dbReference>
<keyword evidence="2" id="KW-0560">Oxidoreductase</keyword>
<dbReference type="PANTHER" id="PTHR12463">
    <property type="entry name" value="OXYGENASE-RELATED"/>
    <property type="match status" value="1"/>
</dbReference>
<dbReference type="InterPro" id="IPR037151">
    <property type="entry name" value="AlkB-like_sf"/>
</dbReference>
<evidence type="ECO:0000259" key="1">
    <source>
        <dbReference type="PROSITE" id="PS51471"/>
    </source>
</evidence>
<evidence type="ECO:0000313" key="2">
    <source>
        <dbReference type="EMBL" id="GAA4627429.1"/>
    </source>
</evidence>
<dbReference type="Proteomes" id="UP001501442">
    <property type="component" value="Unassembled WGS sequence"/>
</dbReference>